<keyword evidence="1" id="KW-0472">Membrane</keyword>
<keyword evidence="1" id="KW-1133">Transmembrane helix</keyword>
<dbReference type="Proteomes" id="UP000280792">
    <property type="component" value="Unassembled WGS sequence"/>
</dbReference>
<accession>A0A3P3VPX0</accession>
<evidence type="ECO:0000313" key="3">
    <source>
        <dbReference type="Proteomes" id="UP000280792"/>
    </source>
</evidence>
<comment type="caution">
    <text evidence="2">The sequence shown here is derived from an EMBL/GenBank/DDBJ whole genome shotgun (WGS) entry which is preliminary data.</text>
</comment>
<evidence type="ECO:0000313" key="2">
    <source>
        <dbReference type="EMBL" id="RRJ84822.1"/>
    </source>
</evidence>
<evidence type="ECO:0000256" key="1">
    <source>
        <dbReference type="SAM" id="Phobius"/>
    </source>
</evidence>
<reference evidence="2 3" key="1">
    <citation type="submission" date="2018-08" db="EMBL/GenBank/DDBJ databases">
        <authorList>
            <person name="Khan S.A."/>
        </authorList>
    </citation>
    <scope>NUCLEOTIDE SEQUENCE [LARGE SCALE GENOMIC DNA]</scope>
    <source>
        <strain evidence="2 3">GTF-13</strain>
    </source>
</reference>
<reference evidence="2 3" key="2">
    <citation type="submission" date="2018-12" db="EMBL/GenBank/DDBJ databases">
        <title>Simiduia agarivorans gen. nov., sp. nov., a marine, agarolytic bacterium isolated from shallow coastal water from Keelung, Taiwan.</title>
        <authorList>
            <person name="Shieh W.Y."/>
        </authorList>
    </citation>
    <scope>NUCLEOTIDE SEQUENCE [LARGE SCALE GENOMIC DNA]</scope>
    <source>
        <strain evidence="2 3">GTF-13</strain>
    </source>
</reference>
<dbReference type="EMBL" id="QWEZ01000001">
    <property type="protein sequence ID" value="RRJ84822.1"/>
    <property type="molecule type" value="Genomic_DNA"/>
</dbReference>
<sequence length="64" mass="7139">MNLMILVVLFALSVVMAARFSAATGNWIEERTGMDPTVYKWVVSFLSLLVVFLVFRAIVPGALY</sequence>
<keyword evidence="3" id="KW-1185">Reference proteome</keyword>
<proteinExistence type="predicted"/>
<feature type="transmembrane region" description="Helical" evidence="1">
    <location>
        <begin position="38"/>
        <end position="59"/>
    </location>
</feature>
<dbReference type="AlphaFoldDB" id="A0A3P3VPX0"/>
<protein>
    <submittedName>
        <fullName evidence="2">Uncharacterized protein</fullName>
    </submittedName>
</protein>
<organism evidence="2 3">
    <name type="scientific">Aestuariirhabdus litorea</name>
    <dbReference type="NCBI Taxonomy" id="2528527"/>
    <lineage>
        <taxon>Bacteria</taxon>
        <taxon>Pseudomonadati</taxon>
        <taxon>Pseudomonadota</taxon>
        <taxon>Gammaproteobacteria</taxon>
        <taxon>Oceanospirillales</taxon>
        <taxon>Aestuariirhabdaceae</taxon>
        <taxon>Aestuariirhabdus</taxon>
    </lineage>
</organism>
<keyword evidence="1" id="KW-0812">Transmembrane</keyword>
<gene>
    <name evidence="2" type="ORF">D0544_06945</name>
</gene>
<dbReference type="RefSeq" id="WP_125015252.1">
    <property type="nucleotide sequence ID" value="NZ_QWEZ01000001.1"/>
</dbReference>
<name>A0A3P3VPX0_9GAMM</name>